<evidence type="ECO:0000256" key="7">
    <source>
        <dbReference type="ARBA" id="ARBA00044507"/>
    </source>
</evidence>
<dbReference type="GO" id="GO:0001514">
    <property type="term" value="P:selenocysteine incorporation"/>
    <property type="evidence" value="ECO:0007669"/>
    <property type="project" value="UniProtKB-UniRule"/>
</dbReference>
<name>A0A1V4SWU6_9CLOT</name>
<dbReference type="Gene3D" id="3.90.1150.180">
    <property type="match status" value="1"/>
</dbReference>
<comment type="similarity">
    <text evidence="7 8">Belongs to the SelA family.</text>
</comment>
<dbReference type="OrthoDB" id="9787096at2"/>
<organism evidence="11 12">
    <name type="scientific">Clostridium thermobutyricum DSM 4928</name>
    <dbReference type="NCBI Taxonomy" id="1121339"/>
    <lineage>
        <taxon>Bacteria</taxon>
        <taxon>Bacillati</taxon>
        <taxon>Bacillota</taxon>
        <taxon>Clostridia</taxon>
        <taxon>Eubacteriales</taxon>
        <taxon>Clostridiaceae</taxon>
        <taxon>Clostridium</taxon>
    </lineage>
</organism>
<keyword evidence="5 8" id="KW-0648">Protein biosynthesis</keyword>
<dbReference type="InterPro" id="IPR015421">
    <property type="entry name" value="PyrdxlP-dep_Trfase_major"/>
</dbReference>
<dbReference type="Gene3D" id="3.40.640.10">
    <property type="entry name" value="Type I PLP-dependent aspartate aminotransferase-like (Major domain)"/>
    <property type="match status" value="1"/>
</dbReference>
<dbReference type="RefSeq" id="WP_080022794.1">
    <property type="nucleotide sequence ID" value="NZ_LTAY01000037.1"/>
</dbReference>
<accession>A0A1V4SWU6</accession>
<dbReference type="SUPFAM" id="SSF53383">
    <property type="entry name" value="PLP-dependent transferases"/>
    <property type="match status" value="1"/>
</dbReference>
<evidence type="ECO:0000256" key="2">
    <source>
        <dbReference type="ARBA" id="ARBA00022490"/>
    </source>
</evidence>
<comment type="caution">
    <text evidence="11">The sequence shown here is derived from an EMBL/GenBank/DDBJ whole genome shotgun (WGS) entry which is preliminary data.</text>
</comment>
<evidence type="ECO:0000313" key="11">
    <source>
        <dbReference type="EMBL" id="OPX48046.1"/>
    </source>
</evidence>
<keyword evidence="2 8" id="KW-0963">Cytoplasm</keyword>
<dbReference type="GO" id="GO:0004125">
    <property type="term" value="F:L-seryl-tRNA(Sec) selenium transferase activity"/>
    <property type="evidence" value="ECO:0007669"/>
    <property type="project" value="UniProtKB-UniRule"/>
</dbReference>
<comment type="pathway">
    <text evidence="8">Aminoacyl-tRNA biosynthesis; selenocysteinyl-tRNA(Sec) biosynthesis; selenocysteinyl-tRNA(Sec) from L-seryl-tRNA(Sec) (bacterial route): step 1/1.</text>
</comment>
<proteinExistence type="inferred from homology"/>
<dbReference type="GO" id="GO:0001717">
    <property type="term" value="P:conversion of seryl-tRNAsec to selenocys-tRNAsec"/>
    <property type="evidence" value="ECO:0007669"/>
    <property type="project" value="UniProtKB-UniRule"/>
</dbReference>
<dbReference type="PANTHER" id="PTHR32328:SF0">
    <property type="entry name" value="L-SERYL-TRNA(SEC) SELENIUM TRANSFERASE"/>
    <property type="match status" value="1"/>
</dbReference>
<gene>
    <name evidence="8 11" type="primary">selA</name>
    <name evidence="11" type="ORF">CLTHE_16180</name>
</gene>
<evidence type="ECO:0000259" key="10">
    <source>
        <dbReference type="Pfam" id="PF12390"/>
    </source>
</evidence>
<dbReference type="UniPathway" id="UPA00906">
    <property type="reaction ID" value="UER00896"/>
</dbReference>
<feature type="domain" description="L-seryl-tRNA selenium transferase N-terminal" evidence="10">
    <location>
        <begin position="6"/>
        <end position="45"/>
    </location>
</feature>
<evidence type="ECO:0000256" key="6">
    <source>
        <dbReference type="ARBA" id="ARBA00023266"/>
    </source>
</evidence>
<dbReference type="GO" id="GO:0005737">
    <property type="term" value="C:cytoplasm"/>
    <property type="evidence" value="ECO:0007669"/>
    <property type="project" value="UniProtKB-SubCell"/>
</dbReference>
<evidence type="ECO:0000256" key="5">
    <source>
        <dbReference type="ARBA" id="ARBA00022917"/>
    </source>
</evidence>
<evidence type="ECO:0000256" key="8">
    <source>
        <dbReference type="HAMAP-Rule" id="MF_00423"/>
    </source>
</evidence>
<dbReference type="InterPro" id="IPR015424">
    <property type="entry name" value="PyrdxlP-dep_Trfase"/>
</dbReference>
<comment type="catalytic activity">
    <reaction evidence="8">
        <text>L-seryl-tRNA(Sec) + selenophosphate + H(+) = L-selenocysteinyl-tRNA(Sec) + phosphate</text>
        <dbReference type="Rhea" id="RHEA:22728"/>
        <dbReference type="Rhea" id="RHEA-COMP:9742"/>
        <dbReference type="Rhea" id="RHEA-COMP:9743"/>
        <dbReference type="ChEBI" id="CHEBI:15378"/>
        <dbReference type="ChEBI" id="CHEBI:16144"/>
        <dbReference type="ChEBI" id="CHEBI:43474"/>
        <dbReference type="ChEBI" id="CHEBI:78533"/>
        <dbReference type="ChEBI" id="CHEBI:78573"/>
        <dbReference type="EC" id="2.9.1.1"/>
    </reaction>
</comment>
<keyword evidence="6 8" id="KW-0711">Selenium</keyword>
<dbReference type="InterPro" id="IPR004534">
    <property type="entry name" value="SelA_trans"/>
</dbReference>
<reference evidence="11 12" key="1">
    <citation type="submission" date="2016-02" db="EMBL/GenBank/DDBJ databases">
        <title>Genome sequence of Clostridium thermobutyricum DSM 4928.</title>
        <authorList>
            <person name="Poehlein A."/>
            <person name="Daniel R."/>
        </authorList>
    </citation>
    <scope>NUCLEOTIDE SEQUENCE [LARGE SCALE GENOMIC DNA]</scope>
    <source>
        <strain evidence="11 12">DSM 4928</strain>
    </source>
</reference>
<feature type="modified residue" description="N6-(pyridoxal phosphate)lysine" evidence="8 9">
    <location>
        <position position="292"/>
    </location>
</feature>
<evidence type="ECO:0000256" key="3">
    <source>
        <dbReference type="ARBA" id="ARBA00022679"/>
    </source>
</evidence>
<comment type="function">
    <text evidence="8">Converts seryl-tRNA(Sec) to selenocysteinyl-tRNA(Sec) required for selenoprotein biosynthesis.</text>
</comment>
<dbReference type="EC" id="2.9.1.1" evidence="8"/>
<dbReference type="PANTHER" id="PTHR32328">
    <property type="entry name" value="L-SERYL-TRNA(SEC) SELENIUM TRANSFERASE"/>
    <property type="match status" value="1"/>
</dbReference>
<evidence type="ECO:0000256" key="9">
    <source>
        <dbReference type="PIRSR" id="PIRSR618319-50"/>
    </source>
</evidence>
<dbReference type="HAMAP" id="MF_00423">
    <property type="entry name" value="SelA"/>
    <property type="match status" value="1"/>
</dbReference>
<sequence>MKKDLLRALPKTDKLLENECLIEIINKFGRENVLIEIRNILENYRKNILNDKLKTYISDEIIIKDIFMNLNNKYESTIKKVINGTGVIIHTNLGRSLLSDNAIKNLNKVMYSYNNLEYDIKKGERGSRYSHVEELLKNLTGAEGALVVNNNAAAVLLVLNEFAKEKEVIVSRGELVEIGGSFRVPDVMEMSGAKLKEVGTTNRTHRRDYENSINENTAALLKVHNSNFKIVGFTHEVSSKEIGEIGKENNILTIEDLGSGALIDLNEFGIEEKTVSDVIKSGIDIVTFSGDKLLGGPQAGIIVGKKQYIDRLKKNQLLRALRVDKFTLASLEGTFFSYLDKKKAIEEIPTLNMISMSLEKLEERSIKLKEVIQNSNKDIEVKIVEENDYIGGGTLPIHKLKSYAISLSKKNTNAEEIERKLRFYKIPIIGRIQKNEVLIHLRTLKLDDFDIIGEALKEI</sequence>
<dbReference type="InterPro" id="IPR025862">
    <property type="entry name" value="SelA_trans_N_dom"/>
</dbReference>
<dbReference type="InterPro" id="IPR018319">
    <property type="entry name" value="SelA-like"/>
</dbReference>
<dbReference type="Proteomes" id="UP000191448">
    <property type="component" value="Unassembled WGS sequence"/>
</dbReference>
<evidence type="ECO:0000313" key="12">
    <source>
        <dbReference type="Proteomes" id="UP000191448"/>
    </source>
</evidence>
<dbReference type="AlphaFoldDB" id="A0A1V4SWU6"/>
<dbReference type="Pfam" id="PF03841">
    <property type="entry name" value="SelA"/>
    <property type="match status" value="1"/>
</dbReference>
<dbReference type="NCBIfam" id="TIGR00474">
    <property type="entry name" value="selA"/>
    <property type="match status" value="1"/>
</dbReference>
<dbReference type="Pfam" id="PF12390">
    <property type="entry name" value="Se-cys_synth_N"/>
    <property type="match status" value="1"/>
</dbReference>
<protein>
    <recommendedName>
        <fullName evidence="8">L-seryl-tRNA(Sec) selenium transferase</fullName>
        <ecNumber evidence="8">2.9.1.1</ecNumber>
    </recommendedName>
    <alternativeName>
        <fullName evidence="8">Selenocysteine synthase</fullName>
        <shortName evidence="8">Sec synthase</shortName>
    </alternativeName>
    <alternativeName>
        <fullName evidence="8">Selenocysteinyl-tRNA(Sec) synthase</fullName>
    </alternativeName>
</protein>
<evidence type="ECO:0000256" key="1">
    <source>
        <dbReference type="ARBA" id="ARBA00001933"/>
    </source>
</evidence>
<comment type="subcellular location">
    <subcellularLocation>
        <location evidence="8">Cytoplasm</location>
    </subcellularLocation>
</comment>
<keyword evidence="4 8" id="KW-0663">Pyridoxal phosphate</keyword>
<dbReference type="EMBL" id="LTAY01000037">
    <property type="protein sequence ID" value="OPX48046.1"/>
    <property type="molecule type" value="Genomic_DNA"/>
</dbReference>
<evidence type="ECO:0000256" key="4">
    <source>
        <dbReference type="ARBA" id="ARBA00022898"/>
    </source>
</evidence>
<comment type="cofactor">
    <cofactor evidence="1 8 9">
        <name>pyridoxal 5'-phosphate</name>
        <dbReference type="ChEBI" id="CHEBI:597326"/>
    </cofactor>
</comment>
<keyword evidence="3 8" id="KW-0808">Transferase</keyword>